<protein>
    <submittedName>
        <fullName evidence="1">Uncharacterized protein</fullName>
    </submittedName>
</protein>
<reference evidence="1" key="1">
    <citation type="submission" date="2014-08" db="EMBL/GenBank/DDBJ databases">
        <title>Draft genome sequences of Sphingobium herbicidovorans.</title>
        <authorList>
            <person name="Gan H.M."/>
            <person name="Gan H.Y."/>
            <person name="Savka M.A."/>
        </authorList>
    </citation>
    <scope>NUCLEOTIDE SEQUENCE [LARGE SCALE GENOMIC DNA]</scope>
    <source>
        <strain evidence="1">NBRC 16415</strain>
    </source>
</reference>
<name>A0A086PDY6_SPHHM</name>
<dbReference type="Proteomes" id="UP000024284">
    <property type="component" value="Unassembled WGS sequence"/>
</dbReference>
<evidence type="ECO:0000313" key="2">
    <source>
        <dbReference type="Proteomes" id="UP000024284"/>
    </source>
</evidence>
<sequence>MLSRIMSGPESSGRQRPLRIAGNAARRQLLNRACSKGRATRDGTQPVESGKRQFPENLRMTFFGIAIGHARNEVGDMAAAARFVEQAIILPFRRH</sequence>
<gene>
    <name evidence="1" type="ORF">BV98_000460</name>
</gene>
<dbReference type="EMBL" id="JFZA02000002">
    <property type="protein sequence ID" value="KFG91604.1"/>
    <property type="molecule type" value="Genomic_DNA"/>
</dbReference>
<evidence type="ECO:0000313" key="1">
    <source>
        <dbReference type="EMBL" id="KFG91604.1"/>
    </source>
</evidence>
<accession>A0A086PDY6</accession>
<comment type="caution">
    <text evidence="1">The sequence shown here is derived from an EMBL/GenBank/DDBJ whole genome shotgun (WGS) entry which is preliminary data.</text>
</comment>
<dbReference type="AlphaFoldDB" id="A0A086PDY6"/>
<organism evidence="1 2">
    <name type="scientific">Sphingobium herbicidovorans (strain ATCC 700291 / DSM 11019 / CCUG 56400 / KCTC 2939 / LMG 18315 / NBRC 16415 / MH)</name>
    <name type="common">Sphingomonas herbicidovorans</name>
    <dbReference type="NCBI Taxonomy" id="1219045"/>
    <lineage>
        <taxon>Bacteria</taxon>
        <taxon>Pseudomonadati</taxon>
        <taxon>Pseudomonadota</taxon>
        <taxon>Alphaproteobacteria</taxon>
        <taxon>Sphingomonadales</taxon>
        <taxon>Sphingomonadaceae</taxon>
        <taxon>Sphingobium</taxon>
    </lineage>
</organism>
<keyword evidence="2" id="KW-1185">Reference proteome</keyword>
<proteinExistence type="predicted"/>